<feature type="transmembrane region" description="Helical" evidence="1">
    <location>
        <begin position="108"/>
        <end position="131"/>
    </location>
</feature>
<sequence>MDKQEKQNNAADTKVSIKGYIALAMALIVFSGIFAGAQGWISAFDFDTLCGKFGTMKDGSKATFAGMGGNGAKDGFLFALGLLPSVMLAMGIIEVVEHLGGLKAAQKLLSPILRPLLGIPGITGIALVSSLQSTDAGAGMTRVLYDTGEITEKEKLIFSAFQFTAGGTVTNYLSSGSALFSFLTVPMSIPLVVLLVMKIVGANIMRLYVTKFCKEELSS</sequence>
<feature type="transmembrane region" description="Helical" evidence="1">
    <location>
        <begin position="76"/>
        <end position="96"/>
    </location>
</feature>
<reference evidence="3" key="1">
    <citation type="submission" date="2021-11" db="EMBL/GenBank/DDBJ databases">
        <title>Description of a new species Pelosinus isolated from the bottom sediments of Lake Baikal.</title>
        <authorList>
            <person name="Zakharyuk A."/>
        </authorList>
    </citation>
    <scope>NUCLEOTIDE SEQUENCE</scope>
    <source>
        <strain evidence="3">Bkl1</strain>
    </source>
</reference>
<name>A0ABS8HVW2_9FIRM</name>
<dbReference type="EMBL" id="JAJHJB010000030">
    <property type="protein sequence ID" value="MCC5467302.1"/>
    <property type="molecule type" value="Genomic_DNA"/>
</dbReference>
<feature type="transmembrane region" description="Helical" evidence="1">
    <location>
        <begin position="178"/>
        <end position="197"/>
    </location>
</feature>
<accession>A0ABS8HVW2</accession>
<organism evidence="3 4">
    <name type="scientific">Pelosinus baikalensis</name>
    <dbReference type="NCBI Taxonomy" id="2892015"/>
    <lineage>
        <taxon>Bacteria</taxon>
        <taxon>Bacillati</taxon>
        <taxon>Bacillota</taxon>
        <taxon>Negativicutes</taxon>
        <taxon>Selenomonadales</taxon>
        <taxon>Sporomusaceae</taxon>
        <taxon>Pelosinus</taxon>
    </lineage>
</organism>
<proteinExistence type="predicted"/>
<feature type="transmembrane region" description="Helical" evidence="1">
    <location>
        <begin position="20"/>
        <end position="41"/>
    </location>
</feature>
<evidence type="ECO:0000313" key="4">
    <source>
        <dbReference type="Proteomes" id="UP001165492"/>
    </source>
</evidence>
<protein>
    <recommendedName>
        <fullName evidence="2">Nucleoside transporter/FeoB GTPase Gate domain-containing protein</fullName>
    </recommendedName>
</protein>
<keyword evidence="1" id="KW-0812">Transmembrane</keyword>
<feature type="domain" description="Nucleoside transporter/FeoB GTPase Gate" evidence="2">
    <location>
        <begin position="80"/>
        <end position="174"/>
    </location>
</feature>
<gene>
    <name evidence="3" type="ORF">LMF89_18365</name>
</gene>
<comment type="caution">
    <text evidence="3">The sequence shown here is derived from an EMBL/GenBank/DDBJ whole genome shotgun (WGS) entry which is preliminary data.</text>
</comment>
<keyword evidence="4" id="KW-1185">Reference proteome</keyword>
<evidence type="ECO:0000313" key="3">
    <source>
        <dbReference type="EMBL" id="MCC5467302.1"/>
    </source>
</evidence>
<dbReference type="Pfam" id="PF07670">
    <property type="entry name" value="Gate"/>
    <property type="match status" value="1"/>
</dbReference>
<dbReference type="RefSeq" id="WP_229536318.1">
    <property type="nucleotide sequence ID" value="NZ_JAJHJB010000030.1"/>
</dbReference>
<keyword evidence="1" id="KW-0472">Membrane</keyword>
<dbReference type="InterPro" id="IPR011642">
    <property type="entry name" value="Gate_dom"/>
</dbReference>
<keyword evidence="1" id="KW-1133">Transmembrane helix</keyword>
<evidence type="ECO:0000259" key="2">
    <source>
        <dbReference type="Pfam" id="PF07670"/>
    </source>
</evidence>
<dbReference type="Proteomes" id="UP001165492">
    <property type="component" value="Unassembled WGS sequence"/>
</dbReference>
<evidence type="ECO:0000256" key="1">
    <source>
        <dbReference type="SAM" id="Phobius"/>
    </source>
</evidence>